<dbReference type="PROSITE" id="PS50042">
    <property type="entry name" value="CNMP_BINDING_3"/>
    <property type="match status" value="1"/>
</dbReference>
<dbReference type="Gene3D" id="1.10.10.10">
    <property type="entry name" value="Winged helix-like DNA-binding domain superfamily/Winged helix DNA-binding domain"/>
    <property type="match status" value="1"/>
</dbReference>
<evidence type="ECO:0000259" key="4">
    <source>
        <dbReference type="PROSITE" id="PS50042"/>
    </source>
</evidence>
<dbReference type="InterPro" id="IPR012318">
    <property type="entry name" value="HTH_CRP"/>
</dbReference>
<evidence type="ECO:0000313" key="7">
    <source>
        <dbReference type="Proteomes" id="UP000245370"/>
    </source>
</evidence>
<dbReference type="GO" id="GO:0003677">
    <property type="term" value="F:DNA binding"/>
    <property type="evidence" value="ECO:0007669"/>
    <property type="project" value="UniProtKB-KW"/>
</dbReference>
<name>A0A2U2XC43_9FLAO</name>
<dbReference type="AlphaFoldDB" id="A0A2U2XC43"/>
<sequence length="216" mass="25026">MEILEKFKYTFEPKLLEEFESIAKEVSVKAGDVILDYGQIVRSMPIIASGTVKVSRMDDQGREILLYYVNAKESCAMTFTCCMEQFPSEIKAVAEDDVVMLTVPITVMDEWLMKYSTWKSFVMGTIRDRFNEMLNTIDQVAFQKLDERLKYYLQQKAKHTGSKLLNLSHEEIAKDLATSRVVISRLLKKLENDDLLLLYRNQIKLLNAFELEPTNN</sequence>
<dbReference type="PROSITE" id="PS51063">
    <property type="entry name" value="HTH_CRP_2"/>
    <property type="match status" value="1"/>
</dbReference>
<dbReference type="Pfam" id="PF00027">
    <property type="entry name" value="cNMP_binding"/>
    <property type="match status" value="1"/>
</dbReference>
<dbReference type="InterPro" id="IPR036390">
    <property type="entry name" value="WH_DNA-bd_sf"/>
</dbReference>
<dbReference type="RefSeq" id="WP_109359750.1">
    <property type="nucleotide sequence ID" value="NZ_QFRJ01000007.1"/>
</dbReference>
<evidence type="ECO:0000259" key="5">
    <source>
        <dbReference type="PROSITE" id="PS51063"/>
    </source>
</evidence>
<evidence type="ECO:0000256" key="2">
    <source>
        <dbReference type="ARBA" id="ARBA00023125"/>
    </source>
</evidence>
<dbReference type="Pfam" id="PF13545">
    <property type="entry name" value="HTH_Crp_2"/>
    <property type="match status" value="1"/>
</dbReference>
<feature type="domain" description="Cyclic nucleotide-binding" evidence="4">
    <location>
        <begin position="7"/>
        <end position="66"/>
    </location>
</feature>
<dbReference type="PANTHER" id="PTHR24567">
    <property type="entry name" value="CRP FAMILY TRANSCRIPTIONAL REGULATORY PROTEIN"/>
    <property type="match status" value="1"/>
</dbReference>
<dbReference type="InterPro" id="IPR036388">
    <property type="entry name" value="WH-like_DNA-bd_sf"/>
</dbReference>
<dbReference type="Proteomes" id="UP000245370">
    <property type="component" value="Unassembled WGS sequence"/>
</dbReference>
<reference evidence="6 7" key="1">
    <citation type="submission" date="2018-05" db="EMBL/GenBank/DDBJ databases">
        <title>Brumimicrobium oceani sp. nov., isolated from coastal sediment.</title>
        <authorList>
            <person name="Kou Y."/>
        </authorList>
    </citation>
    <scope>NUCLEOTIDE SEQUENCE [LARGE SCALE GENOMIC DNA]</scope>
    <source>
        <strain evidence="6 7">C305</strain>
    </source>
</reference>
<dbReference type="GO" id="GO:0003700">
    <property type="term" value="F:DNA-binding transcription factor activity"/>
    <property type="evidence" value="ECO:0007669"/>
    <property type="project" value="TreeGrafter"/>
</dbReference>
<protein>
    <submittedName>
        <fullName evidence="6">Crp/Fnr family transcriptional regulator</fullName>
    </submittedName>
</protein>
<gene>
    <name evidence="6" type="ORF">DIT68_10450</name>
</gene>
<evidence type="ECO:0000313" key="6">
    <source>
        <dbReference type="EMBL" id="PWH85348.1"/>
    </source>
</evidence>
<dbReference type="OrthoDB" id="9776746at2"/>
<evidence type="ECO:0000256" key="3">
    <source>
        <dbReference type="ARBA" id="ARBA00023163"/>
    </source>
</evidence>
<dbReference type="Gene3D" id="2.60.120.10">
    <property type="entry name" value="Jelly Rolls"/>
    <property type="match status" value="1"/>
</dbReference>
<keyword evidence="2" id="KW-0238">DNA-binding</keyword>
<dbReference type="InterPro" id="IPR000595">
    <property type="entry name" value="cNMP-bd_dom"/>
</dbReference>
<keyword evidence="1" id="KW-0805">Transcription regulation</keyword>
<dbReference type="SUPFAM" id="SSF46785">
    <property type="entry name" value="Winged helix' DNA-binding domain"/>
    <property type="match status" value="1"/>
</dbReference>
<dbReference type="InterPro" id="IPR018490">
    <property type="entry name" value="cNMP-bd_dom_sf"/>
</dbReference>
<dbReference type="PANTHER" id="PTHR24567:SF26">
    <property type="entry name" value="REGULATORY PROTEIN YEIL"/>
    <property type="match status" value="1"/>
</dbReference>
<dbReference type="GO" id="GO:0005829">
    <property type="term" value="C:cytosol"/>
    <property type="evidence" value="ECO:0007669"/>
    <property type="project" value="TreeGrafter"/>
</dbReference>
<keyword evidence="7" id="KW-1185">Reference proteome</keyword>
<comment type="caution">
    <text evidence="6">The sequence shown here is derived from an EMBL/GenBank/DDBJ whole genome shotgun (WGS) entry which is preliminary data.</text>
</comment>
<organism evidence="6 7">
    <name type="scientific">Brumimicrobium oceani</name>
    <dbReference type="NCBI Taxonomy" id="2100725"/>
    <lineage>
        <taxon>Bacteria</taxon>
        <taxon>Pseudomonadati</taxon>
        <taxon>Bacteroidota</taxon>
        <taxon>Flavobacteriia</taxon>
        <taxon>Flavobacteriales</taxon>
        <taxon>Crocinitomicaceae</taxon>
        <taxon>Brumimicrobium</taxon>
    </lineage>
</organism>
<keyword evidence="3" id="KW-0804">Transcription</keyword>
<dbReference type="SMART" id="SM00419">
    <property type="entry name" value="HTH_CRP"/>
    <property type="match status" value="1"/>
</dbReference>
<reference evidence="6 7" key="2">
    <citation type="submission" date="2018-05" db="EMBL/GenBank/DDBJ databases">
        <authorList>
            <person name="Lanie J.A."/>
            <person name="Ng W.-L."/>
            <person name="Kazmierczak K.M."/>
            <person name="Andrzejewski T.M."/>
            <person name="Davidsen T.M."/>
            <person name="Wayne K.J."/>
            <person name="Tettelin H."/>
            <person name="Glass J.I."/>
            <person name="Rusch D."/>
            <person name="Podicherti R."/>
            <person name="Tsui H.-C.T."/>
            <person name="Winkler M.E."/>
        </authorList>
    </citation>
    <scope>NUCLEOTIDE SEQUENCE [LARGE SCALE GENOMIC DNA]</scope>
    <source>
        <strain evidence="6 7">C305</strain>
    </source>
</reference>
<dbReference type="EMBL" id="QFRJ01000007">
    <property type="protein sequence ID" value="PWH85348.1"/>
    <property type="molecule type" value="Genomic_DNA"/>
</dbReference>
<evidence type="ECO:0000256" key="1">
    <source>
        <dbReference type="ARBA" id="ARBA00023015"/>
    </source>
</evidence>
<accession>A0A2U2XC43</accession>
<dbReference type="InterPro" id="IPR014710">
    <property type="entry name" value="RmlC-like_jellyroll"/>
</dbReference>
<dbReference type="InterPro" id="IPR050397">
    <property type="entry name" value="Env_Response_Regulators"/>
</dbReference>
<feature type="domain" description="HTH crp-type" evidence="5">
    <location>
        <begin position="143"/>
        <end position="209"/>
    </location>
</feature>
<dbReference type="CDD" id="cd00038">
    <property type="entry name" value="CAP_ED"/>
    <property type="match status" value="1"/>
</dbReference>
<dbReference type="SUPFAM" id="SSF51206">
    <property type="entry name" value="cAMP-binding domain-like"/>
    <property type="match status" value="1"/>
</dbReference>
<proteinExistence type="predicted"/>